<feature type="compositionally biased region" description="Basic and acidic residues" evidence="1">
    <location>
        <begin position="71"/>
        <end position="82"/>
    </location>
</feature>
<protein>
    <recommendedName>
        <fullName evidence="2">Dishevelled C-terminal domain-containing protein</fullName>
    </recommendedName>
</protein>
<reference evidence="4" key="2">
    <citation type="submission" date="2020-10" db="UniProtKB">
        <authorList>
            <consortium name="WormBaseParasite"/>
        </authorList>
    </citation>
    <scope>IDENTIFICATION</scope>
</reference>
<reference evidence="3" key="1">
    <citation type="journal article" date="2013" name="Genetics">
        <title>The draft genome and transcriptome of Panagrellus redivivus are shaped by the harsh demands of a free-living lifestyle.</title>
        <authorList>
            <person name="Srinivasan J."/>
            <person name="Dillman A.R."/>
            <person name="Macchietto M.G."/>
            <person name="Heikkinen L."/>
            <person name="Lakso M."/>
            <person name="Fracchia K.M."/>
            <person name="Antoshechkin I."/>
            <person name="Mortazavi A."/>
            <person name="Wong G."/>
            <person name="Sternberg P.W."/>
        </authorList>
    </citation>
    <scope>NUCLEOTIDE SEQUENCE [LARGE SCALE GENOMIC DNA]</scope>
    <source>
        <strain evidence="3">MT8872</strain>
    </source>
</reference>
<dbReference type="WBParaSite" id="Pan_g13671.t1">
    <property type="protein sequence ID" value="Pan_g13671.t1"/>
    <property type="gene ID" value="Pan_g13671"/>
</dbReference>
<proteinExistence type="predicted"/>
<organism evidence="3 4">
    <name type="scientific">Panagrellus redivivus</name>
    <name type="common">Microworm</name>
    <dbReference type="NCBI Taxonomy" id="6233"/>
    <lineage>
        <taxon>Eukaryota</taxon>
        <taxon>Metazoa</taxon>
        <taxon>Ecdysozoa</taxon>
        <taxon>Nematoda</taxon>
        <taxon>Chromadorea</taxon>
        <taxon>Rhabditida</taxon>
        <taxon>Tylenchina</taxon>
        <taxon>Panagrolaimomorpha</taxon>
        <taxon>Panagrolaimoidea</taxon>
        <taxon>Panagrolaimidae</taxon>
        <taxon>Panagrellus</taxon>
    </lineage>
</organism>
<dbReference type="Pfam" id="PF12316">
    <property type="entry name" value="Dsh_C"/>
    <property type="match status" value="1"/>
</dbReference>
<feature type="region of interest" description="Disordered" evidence="1">
    <location>
        <begin position="62"/>
        <end position="89"/>
    </location>
</feature>
<name>A0A7E4UWI9_PANRE</name>
<keyword evidence="3" id="KW-1185">Reference proteome</keyword>
<evidence type="ECO:0000259" key="2">
    <source>
        <dbReference type="Pfam" id="PF12316"/>
    </source>
</evidence>
<evidence type="ECO:0000256" key="1">
    <source>
        <dbReference type="SAM" id="MobiDB-lite"/>
    </source>
</evidence>
<feature type="domain" description="Dishevelled C-terminal" evidence="2">
    <location>
        <begin position="16"/>
        <end position="147"/>
    </location>
</feature>
<sequence length="173" mass="19481">MVLMLEIRIQKPELPHPYDNTMFPTASLYSAVSPAPSSHDFEGFNMGSGTIMSTQTYYIEGSKSKKKASKKDKTSSKKKTIDEASTSENDVTLKKRLLSKLFRLLTLKATESTSSKARAAEEKRRAIRRHSRQSSTPSNFEPMPTIYEENESDLLCDEQSSFHKSPSMLISAY</sequence>
<dbReference type="AlphaFoldDB" id="A0A7E4UWI9"/>
<evidence type="ECO:0000313" key="4">
    <source>
        <dbReference type="WBParaSite" id="Pan_g13671.t1"/>
    </source>
</evidence>
<feature type="region of interest" description="Disordered" evidence="1">
    <location>
        <begin position="113"/>
        <end position="144"/>
    </location>
</feature>
<dbReference type="Proteomes" id="UP000492821">
    <property type="component" value="Unassembled WGS sequence"/>
</dbReference>
<accession>A0A7E4UWI9</accession>
<evidence type="ECO:0000313" key="3">
    <source>
        <dbReference type="Proteomes" id="UP000492821"/>
    </source>
</evidence>
<dbReference type="InterPro" id="IPR024580">
    <property type="entry name" value="Dishevelled_C-dom"/>
</dbReference>